<gene>
    <name evidence="1" type="ORF">ETB97_003291</name>
</gene>
<name>A0A8H6A1W9_PETAA</name>
<dbReference type="AlphaFoldDB" id="A0A8H6A1W9"/>
<organism evidence="1 2">
    <name type="scientific">Petromyces alliaceus</name>
    <name type="common">Aspergillus alliaceus</name>
    <dbReference type="NCBI Taxonomy" id="209559"/>
    <lineage>
        <taxon>Eukaryota</taxon>
        <taxon>Fungi</taxon>
        <taxon>Dikarya</taxon>
        <taxon>Ascomycota</taxon>
        <taxon>Pezizomycotina</taxon>
        <taxon>Eurotiomycetes</taxon>
        <taxon>Eurotiomycetidae</taxon>
        <taxon>Eurotiales</taxon>
        <taxon>Aspergillaceae</taxon>
        <taxon>Aspergillus</taxon>
        <taxon>Aspergillus subgen. Circumdati</taxon>
    </lineage>
</organism>
<protein>
    <submittedName>
        <fullName evidence="1">Uncharacterized protein</fullName>
    </submittedName>
</protein>
<dbReference type="EMBL" id="SPNV01000178">
    <property type="protein sequence ID" value="KAF5859105.1"/>
    <property type="molecule type" value="Genomic_DNA"/>
</dbReference>
<proteinExistence type="predicted"/>
<dbReference type="InterPro" id="IPR036404">
    <property type="entry name" value="Jacalin-like_lectin_dom_sf"/>
</dbReference>
<reference evidence="1 2" key="1">
    <citation type="submission" date="2019-04" db="EMBL/GenBank/DDBJ databases">
        <title>Aspergillus burnettii sp. nov., novel species from soil in southeast Queensland.</title>
        <authorList>
            <person name="Gilchrist C.L.M."/>
            <person name="Pitt J.I."/>
            <person name="Lange L."/>
            <person name="Lacey H.J."/>
            <person name="Vuong D."/>
            <person name="Midgley D.J."/>
            <person name="Greenfield P."/>
            <person name="Bradbury M."/>
            <person name="Lacey E."/>
            <person name="Busk P.K."/>
            <person name="Pilgaard B."/>
            <person name="Chooi Y.H."/>
            <person name="Piggott A.M."/>
        </authorList>
    </citation>
    <scope>NUCLEOTIDE SEQUENCE [LARGE SCALE GENOMIC DNA]</scope>
    <source>
        <strain evidence="1 2">FRR 5400</strain>
    </source>
</reference>
<comment type="caution">
    <text evidence="1">The sequence shown here is derived from an EMBL/GenBank/DDBJ whole genome shotgun (WGS) entry which is preliminary data.</text>
</comment>
<dbReference type="Gene3D" id="2.100.10.30">
    <property type="entry name" value="Jacalin-like lectin domain"/>
    <property type="match status" value="1"/>
</dbReference>
<sequence>MAKVESFTGPVTLLEITEWLSRCEESFEASAATLTDKQKILAAGSAVAKSQDTKTIYDWWTKNRKKLEGKTWNEFRDAVKDKALSKSWRMKALLDFYSTIQGSTALEDYLSLLEERKFVIDRGDPVLNPVDDLIYKCLLLSNATPDLVAHVLKHHNDILAFVKVDPDDVKDWLRKYDTGDTNPLPNFGSVPGPAPISSPPAVFEAGNSRAYIITGLPLAPYKEDCTSFNDLDLFPTKASGLGDSTKIAVWHNNDATYPMIERYEIVFTNPSLTAANPQTQKSSTFSTLAFSVGEYISSVTLSFRQFSLVWESLSGLSTSRTPVRSVSGMMITSSNPANTLSIGVMSDDKATFTAPSGWRIVGFYGMSRKESTLENGVHNVDRCMTDTMGAIYAVV</sequence>
<evidence type="ECO:0000313" key="2">
    <source>
        <dbReference type="Proteomes" id="UP000541154"/>
    </source>
</evidence>
<accession>A0A8H6A1W9</accession>
<evidence type="ECO:0000313" key="1">
    <source>
        <dbReference type="EMBL" id="KAF5859105.1"/>
    </source>
</evidence>
<dbReference type="Proteomes" id="UP000541154">
    <property type="component" value="Unassembled WGS sequence"/>
</dbReference>
<keyword evidence="2" id="KW-1185">Reference proteome</keyword>